<keyword evidence="4" id="KW-0804">Transcription</keyword>
<keyword evidence="3 5" id="KW-0238">DNA-binding</keyword>
<dbReference type="InterPro" id="IPR039538">
    <property type="entry name" value="BetI_C"/>
</dbReference>
<dbReference type="PRINTS" id="PR00455">
    <property type="entry name" value="HTHTETR"/>
</dbReference>
<dbReference type="Pfam" id="PF13977">
    <property type="entry name" value="TetR_C_6"/>
    <property type="match status" value="1"/>
</dbReference>
<dbReference type="Proteomes" id="UP000473014">
    <property type="component" value="Unassembled WGS sequence"/>
</dbReference>
<evidence type="ECO:0000259" key="6">
    <source>
        <dbReference type="PROSITE" id="PS50977"/>
    </source>
</evidence>
<dbReference type="SUPFAM" id="SSF46689">
    <property type="entry name" value="Homeodomain-like"/>
    <property type="match status" value="1"/>
</dbReference>
<evidence type="ECO:0000256" key="1">
    <source>
        <dbReference type="ARBA" id="ARBA00022491"/>
    </source>
</evidence>
<dbReference type="PANTHER" id="PTHR30055">
    <property type="entry name" value="HTH-TYPE TRANSCRIPTIONAL REGULATOR RUTR"/>
    <property type="match status" value="1"/>
</dbReference>
<dbReference type="SUPFAM" id="SSF48498">
    <property type="entry name" value="Tetracyclin repressor-like, C-terminal domain"/>
    <property type="match status" value="1"/>
</dbReference>
<dbReference type="InterPro" id="IPR001647">
    <property type="entry name" value="HTH_TetR"/>
</dbReference>
<dbReference type="PROSITE" id="PS01081">
    <property type="entry name" value="HTH_TETR_1"/>
    <property type="match status" value="1"/>
</dbReference>
<keyword evidence="8" id="KW-1185">Reference proteome</keyword>
<dbReference type="PROSITE" id="PS50977">
    <property type="entry name" value="HTH_TETR_2"/>
    <property type="match status" value="1"/>
</dbReference>
<feature type="domain" description="HTH tetR-type" evidence="6">
    <location>
        <begin position="10"/>
        <end position="70"/>
    </location>
</feature>
<accession>A0A6G2BJZ4</accession>
<evidence type="ECO:0000256" key="4">
    <source>
        <dbReference type="ARBA" id="ARBA00023163"/>
    </source>
</evidence>
<proteinExistence type="predicted"/>
<evidence type="ECO:0000256" key="5">
    <source>
        <dbReference type="PROSITE-ProRule" id="PRU00335"/>
    </source>
</evidence>
<dbReference type="Pfam" id="PF00440">
    <property type="entry name" value="TetR_N"/>
    <property type="match status" value="1"/>
</dbReference>
<keyword evidence="1" id="KW-0678">Repressor</keyword>
<evidence type="ECO:0000313" key="8">
    <source>
        <dbReference type="Proteomes" id="UP000473014"/>
    </source>
</evidence>
<reference evidence="7 8" key="1">
    <citation type="submission" date="2019-11" db="EMBL/GenBank/DDBJ databases">
        <authorList>
            <person name="Yuan L."/>
        </authorList>
    </citation>
    <scope>NUCLEOTIDE SEQUENCE [LARGE SCALE GENOMIC DNA]</scope>
    <source>
        <strain evidence="7 8">TRM43335</strain>
    </source>
</reference>
<feature type="DNA-binding region" description="H-T-H motif" evidence="5">
    <location>
        <begin position="33"/>
        <end position="52"/>
    </location>
</feature>
<evidence type="ECO:0000313" key="7">
    <source>
        <dbReference type="EMBL" id="MTE22436.1"/>
    </source>
</evidence>
<dbReference type="AlphaFoldDB" id="A0A6G2BJZ4"/>
<dbReference type="Gene3D" id="1.10.357.10">
    <property type="entry name" value="Tetracycline Repressor, domain 2"/>
    <property type="match status" value="1"/>
</dbReference>
<dbReference type="PANTHER" id="PTHR30055:SF229">
    <property type="entry name" value="HTH-TYPE TRANSCRIPTIONAL REPRESSOR RV1474C"/>
    <property type="match status" value="1"/>
</dbReference>
<organism evidence="7 8">
    <name type="scientific">Streptomyces taklimakanensis</name>
    <dbReference type="NCBI Taxonomy" id="2569853"/>
    <lineage>
        <taxon>Bacteria</taxon>
        <taxon>Bacillati</taxon>
        <taxon>Actinomycetota</taxon>
        <taxon>Actinomycetes</taxon>
        <taxon>Kitasatosporales</taxon>
        <taxon>Streptomycetaceae</taxon>
        <taxon>Streptomyces</taxon>
    </lineage>
</organism>
<dbReference type="InterPro" id="IPR036271">
    <property type="entry name" value="Tet_transcr_reg_TetR-rel_C_sf"/>
</dbReference>
<dbReference type="InterPro" id="IPR009057">
    <property type="entry name" value="Homeodomain-like_sf"/>
</dbReference>
<dbReference type="OrthoDB" id="5242390at2"/>
<dbReference type="GO" id="GO:0000976">
    <property type="term" value="F:transcription cis-regulatory region binding"/>
    <property type="evidence" value="ECO:0007669"/>
    <property type="project" value="TreeGrafter"/>
</dbReference>
<comment type="caution">
    <text evidence="7">The sequence shown here is derived from an EMBL/GenBank/DDBJ whole genome shotgun (WGS) entry which is preliminary data.</text>
</comment>
<protein>
    <submittedName>
        <fullName evidence="7">TetR family transcriptional regulator</fullName>
    </submittedName>
</protein>
<name>A0A6G2BJZ4_9ACTN</name>
<dbReference type="InterPro" id="IPR050109">
    <property type="entry name" value="HTH-type_TetR-like_transc_reg"/>
</dbReference>
<sequence>MARVSQAHLDARRQQIITGARRCFTRNGFHATSMQDVFKETDLSAGAVYRYFGSKEELIQAVAVEAFTSMREAFAGATRDTPTRPLDEVLSGVLSRVLEEQAHRAGTESTGAFAKLILQVWGESLRNEPLAITLRQGYEDMHVVWSELVRTYQRAGRLPADVTTDHVVRTLMALAQGFIVQQALFGDASSEILRNGLHTLMTANADVQ</sequence>
<dbReference type="EMBL" id="WIXO01000001">
    <property type="protein sequence ID" value="MTE22436.1"/>
    <property type="molecule type" value="Genomic_DNA"/>
</dbReference>
<dbReference type="GO" id="GO:0003700">
    <property type="term" value="F:DNA-binding transcription factor activity"/>
    <property type="evidence" value="ECO:0007669"/>
    <property type="project" value="TreeGrafter"/>
</dbReference>
<dbReference type="InterPro" id="IPR023772">
    <property type="entry name" value="DNA-bd_HTH_TetR-type_CS"/>
</dbReference>
<keyword evidence="2" id="KW-0805">Transcription regulation</keyword>
<evidence type="ECO:0000256" key="2">
    <source>
        <dbReference type="ARBA" id="ARBA00023015"/>
    </source>
</evidence>
<dbReference type="RefSeq" id="WP_155072916.1">
    <property type="nucleotide sequence ID" value="NZ_WIXO01000001.1"/>
</dbReference>
<gene>
    <name evidence="7" type="ORF">F0L17_25710</name>
</gene>
<evidence type="ECO:0000256" key="3">
    <source>
        <dbReference type="ARBA" id="ARBA00023125"/>
    </source>
</evidence>